<reference evidence="1" key="2">
    <citation type="journal article" date="2015" name="Data Brief">
        <title>Shoot transcriptome of the giant reed, Arundo donax.</title>
        <authorList>
            <person name="Barrero R.A."/>
            <person name="Guerrero F.D."/>
            <person name="Moolhuijzen P."/>
            <person name="Goolsby J.A."/>
            <person name="Tidwell J."/>
            <person name="Bellgard S.E."/>
            <person name="Bellgard M.I."/>
        </authorList>
    </citation>
    <scope>NUCLEOTIDE SEQUENCE</scope>
    <source>
        <tissue evidence="1">Shoot tissue taken approximately 20 cm above the soil surface</tissue>
    </source>
</reference>
<protein>
    <submittedName>
        <fullName evidence="1">Uncharacterized protein</fullName>
    </submittedName>
</protein>
<sequence length="41" mass="4849">MKIRSCNTQEPKFIHHPALAWDGLRTATHIAPCLHFHRHFE</sequence>
<name>A0A0A8Z6V2_ARUDO</name>
<dbReference type="EMBL" id="GBRH01267323">
    <property type="protein sequence ID" value="JAD30572.1"/>
    <property type="molecule type" value="Transcribed_RNA"/>
</dbReference>
<evidence type="ECO:0000313" key="1">
    <source>
        <dbReference type="EMBL" id="JAD30572.1"/>
    </source>
</evidence>
<proteinExistence type="predicted"/>
<organism evidence="1">
    <name type="scientific">Arundo donax</name>
    <name type="common">Giant reed</name>
    <name type="synonym">Donax arundinaceus</name>
    <dbReference type="NCBI Taxonomy" id="35708"/>
    <lineage>
        <taxon>Eukaryota</taxon>
        <taxon>Viridiplantae</taxon>
        <taxon>Streptophyta</taxon>
        <taxon>Embryophyta</taxon>
        <taxon>Tracheophyta</taxon>
        <taxon>Spermatophyta</taxon>
        <taxon>Magnoliopsida</taxon>
        <taxon>Liliopsida</taxon>
        <taxon>Poales</taxon>
        <taxon>Poaceae</taxon>
        <taxon>PACMAD clade</taxon>
        <taxon>Arundinoideae</taxon>
        <taxon>Arundineae</taxon>
        <taxon>Arundo</taxon>
    </lineage>
</organism>
<accession>A0A0A8Z6V2</accession>
<dbReference type="AlphaFoldDB" id="A0A0A8Z6V2"/>
<reference evidence="1" key="1">
    <citation type="submission" date="2014-09" db="EMBL/GenBank/DDBJ databases">
        <authorList>
            <person name="Magalhaes I.L.F."/>
            <person name="Oliveira U."/>
            <person name="Santos F.R."/>
            <person name="Vidigal T.H.D.A."/>
            <person name="Brescovit A.D."/>
            <person name="Santos A.J."/>
        </authorList>
    </citation>
    <scope>NUCLEOTIDE SEQUENCE</scope>
    <source>
        <tissue evidence="1">Shoot tissue taken approximately 20 cm above the soil surface</tissue>
    </source>
</reference>